<evidence type="ECO:0000313" key="3">
    <source>
        <dbReference type="Proteomes" id="UP001281003"/>
    </source>
</evidence>
<evidence type="ECO:0000313" key="2">
    <source>
        <dbReference type="EMBL" id="KAK3403134.1"/>
    </source>
</evidence>
<keyword evidence="1" id="KW-0812">Transmembrane</keyword>
<gene>
    <name evidence="2" type="ORF">B0T20DRAFT_17726</name>
</gene>
<protein>
    <submittedName>
        <fullName evidence="2">Uncharacterized protein</fullName>
    </submittedName>
</protein>
<comment type="caution">
    <text evidence="2">The sequence shown here is derived from an EMBL/GenBank/DDBJ whole genome shotgun (WGS) entry which is preliminary data.</text>
</comment>
<dbReference type="EMBL" id="JAUTDP010000001">
    <property type="protein sequence ID" value="KAK3403134.1"/>
    <property type="molecule type" value="Genomic_DNA"/>
</dbReference>
<feature type="transmembrane region" description="Helical" evidence="1">
    <location>
        <begin position="118"/>
        <end position="140"/>
    </location>
</feature>
<keyword evidence="1" id="KW-0472">Membrane</keyword>
<dbReference type="AlphaFoldDB" id="A0AAE0UH72"/>
<feature type="transmembrane region" description="Helical" evidence="1">
    <location>
        <begin position="155"/>
        <end position="176"/>
    </location>
</feature>
<proteinExistence type="predicted"/>
<reference evidence="2" key="2">
    <citation type="submission" date="2023-07" db="EMBL/GenBank/DDBJ databases">
        <authorList>
            <consortium name="Lawrence Berkeley National Laboratory"/>
            <person name="Haridas S."/>
            <person name="Hensen N."/>
            <person name="Bonometti L."/>
            <person name="Westerberg I."/>
            <person name="Brannstrom I.O."/>
            <person name="Guillou S."/>
            <person name="Cros-Aarteil S."/>
            <person name="Calhoun S."/>
            <person name="Kuo A."/>
            <person name="Mondo S."/>
            <person name="Pangilinan J."/>
            <person name="Riley R."/>
            <person name="LaButti K."/>
            <person name="Andreopoulos B."/>
            <person name="Lipzen A."/>
            <person name="Chen C."/>
            <person name="Yanf M."/>
            <person name="Daum C."/>
            <person name="Ng V."/>
            <person name="Clum A."/>
            <person name="Steindorff A."/>
            <person name="Ohm R."/>
            <person name="Martin F."/>
            <person name="Silar P."/>
            <person name="Natvig D."/>
            <person name="Lalanne C."/>
            <person name="Gautier V."/>
            <person name="Ament-velasquez S.L."/>
            <person name="Kruys A."/>
            <person name="Hutchinson M.I."/>
            <person name="Powell A.J."/>
            <person name="Barry K."/>
            <person name="Miller A.N."/>
            <person name="Grigoriev I.V."/>
            <person name="Debuchy R."/>
            <person name="Gladieux P."/>
            <person name="Thoren M.H."/>
            <person name="Johannesson H."/>
        </authorList>
    </citation>
    <scope>NUCLEOTIDE SEQUENCE</scope>
    <source>
        <strain evidence="2">FGSC 1904</strain>
    </source>
</reference>
<name>A0AAE0UH72_SORBR</name>
<accession>A0AAE0UH72</accession>
<dbReference type="Proteomes" id="UP001281003">
    <property type="component" value="Unassembled WGS sequence"/>
</dbReference>
<keyword evidence="1" id="KW-1133">Transmembrane helix</keyword>
<keyword evidence="3" id="KW-1185">Reference proteome</keyword>
<evidence type="ECO:0000256" key="1">
    <source>
        <dbReference type="SAM" id="Phobius"/>
    </source>
</evidence>
<sequence length="194" mass="21664">MYPFCQASDLAPLSGQIVSTVTSFPMQIPQSHPKEQQSRSIGGTRLAWQKGYIFTAKGIVARLLSTLHRERYKTPLAPALVIPDLHYVNRGGRVFHFQSDLDGIQSSVVLALHWPRRFLLLIGTLIWHLASWPLSAYLLAGPSSRGRTGNGPHHFYFPCAISFPTSYLTSVPVLTFHFSPFHTHPQNTLSRGTT</sequence>
<reference evidence="2" key="1">
    <citation type="journal article" date="2023" name="Mol. Phylogenet. Evol.">
        <title>Genome-scale phylogeny and comparative genomics of the fungal order Sordariales.</title>
        <authorList>
            <person name="Hensen N."/>
            <person name="Bonometti L."/>
            <person name="Westerberg I."/>
            <person name="Brannstrom I.O."/>
            <person name="Guillou S."/>
            <person name="Cros-Aarteil S."/>
            <person name="Calhoun S."/>
            <person name="Haridas S."/>
            <person name="Kuo A."/>
            <person name="Mondo S."/>
            <person name="Pangilinan J."/>
            <person name="Riley R."/>
            <person name="LaButti K."/>
            <person name="Andreopoulos B."/>
            <person name="Lipzen A."/>
            <person name="Chen C."/>
            <person name="Yan M."/>
            <person name="Daum C."/>
            <person name="Ng V."/>
            <person name="Clum A."/>
            <person name="Steindorff A."/>
            <person name="Ohm R.A."/>
            <person name="Martin F."/>
            <person name="Silar P."/>
            <person name="Natvig D.O."/>
            <person name="Lalanne C."/>
            <person name="Gautier V."/>
            <person name="Ament-Velasquez S.L."/>
            <person name="Kruys A."/>
            <person name="Hutchinson M.I."/>
            <person name="Powell A.J."/>
            <person name="Barry K."/>
            <person name="Miller A.N."/>
            <person name="Grigoriev I.V."/>
            <person name="Debuchy R."/>
            <person name="Gladieux P."/>
            <person name="Hiltunen Thoren M."/>
            <person name="Johannesson H."/>
        </authorList>
    </citation>
    <scope>NUCLEOTIDE SEQUENCE</scope>
    <source>
        <strain evidence="2">FGSC 1904</strain>
    </source>
</reference>
<organism evidence="2 3">
    <name type="scientific">Sordaria brevicollis</name>
    <dbReference type="NCBI Taxonomy" id="83679"/>
    <lineage>
        <taxon>Eukaryota</taxon>
        <taxon>Fungi</taxon>
        <taxon>Dikarya</taxon>
        <taxon>Ascomycota</taxon>
        <taxon>Pezizomycotina</taxon>
        <taxon>Sordariomycetes</taxon>
        <taxon>Sordariomycetidae</taxon>
        <taxon>Sordariales</taxon>
        <taxon>Sordariaceae</taxon>
        <taxon>Sordaria</taxon>
    </lineage>
</organism>